<name>A0A1Y5R886_9RHOB</name>
<keyword evidence="2" id="KW-0784">Thiamine biosynthesis</keyword>
<dbReference type="PANTHER" id="PTHR20857:SF15">
    <property type="entry name" value="THIAMINE-PHOSPHATE SYNTHASE"/>
    <property type="match status" value="1"/>
</dbReference>
<feature type="domain" description="Thiamine phosphate synthase/TenI" evidence="3">
    <location>
        <begin position="9"/>
        <end position="181"/>
    </location>
</feature>
<dbReference type="InterPro" id="IPR013785">
    <property type="entry name" value="Aldolase_TIM"/>
</dbReference>
<dbReference type="OrthoDB" id="7159061at2"/>
<dbReference type="SUPFAM" id="SSF51391">
    <property type="entry name" value="Thiamin phosphate synthase"/>
    <property type="match status" value="1"/>
</dbReference>
<protein>
    <submittedName>
        <fullName evidence="4">Thiamine-phosphate pyrophosphorylase</fullName>
    </submittedName>
</protein>
<dbReference type="Pfam" id="PF02581">
    <property type="entry name" value="TMP-TENI"/>
    <property type="match status" value="1"/>
</dbReference>
<reference evidence="4 5" key="1">
    <citation type="submission" date="2017-03" db="EMBL/GenBank/DDBJ databases">
        <authorList>
            <person name="Afonso C.L."/>
            <person name="Miller P.J."/>
            <person name="Scott M.A."/>
            <person name="Spackman E."/>
            <person name="Goraichik I."/>
            <person name="Dimitrov K.M."/>
            <person name="Suarez D.L."/>
            <person name="Swayne D.E."/>
        </authorList>
    </citation>
    <scope>NUCLEOTIDE SEQUENCE [LARGE SCALE GENOMIC DNA]</scope>
    <source>
        <strain evidence="4 5">CECT 7066</strain>
    </source>
</reference>
<keyword evidence="5" id="KW-1185">Reference proteome</keyword>
<dbReference type="GO" id="GO:0005737">
    <property type="term" value="C:cytoplasm"/>
    <property type="evidence" value="ECO:0007669"/>
    <property type="project" value="TreeGrafter"/>
</dbReference>
<dbReference type="CDD" id="cd00564">
    <property type="entry name" value="TMP_TenI"/>
    <property type="match status" value="1"/>
</dbReference>
<dbReference type="GO" id="GO:0004789">
    <property type="term" value="F:thiamine-phosphate diphosphorylase activity"/>
    <property type="evidence" value="ECO:0007669"/>
    <property type="project" value="TreeGrafter"/>
</dbReference>
<dbReference type="STRING" id="315423.SAMN04488020_10116"/>
<dbReference type="Gene3D" id="3.20.20.70">
    <property type="entry name" value="Aldolase class I"/>
    <property type="match status" value="1"/>
</dbReference>
<evidence type="ECO:0000313" key="4">
    <source>
        <dbReference type="EMBL" id="SLN10333.1"/>
    </source>
</evidence>
<dbReference type="InterPro" id="IPR022998">
    <property type="entry name" value="ThiamineP_synth_TenI"/>
</dbReference>
<dbReference type="InterPro" id="IPR036206">
    <property type="entry name" value="ThiamineP_synth_sf"/>
</dbReference>
<evidence type="ECO:0000256" key="2">
    <source>
        <dbReference type="ARBA" id="ARBA00022977"/>
    </source>
</evidence>
<organism evidence="4 5">
    <name type="scientific">Palleronia marisminoris</name>
    <dbReference type="NCBI Taxonomy" id="315423"/>
    <lineage>
        <taxon>Bacteria</taxon>
        <taxon>Pseudomonadati</taxon>
        <taxon>Pseudomonadota</taxon>
        <taxon>Alphaproteobacteria</taxon>
        <taxon>Rhodobacterales</taxon>
        <taxon>Roseobacteraceae</taxon>
        <taxon>Palleronia</taxon>
    </lineage>
</organism>
<dbReference type="PANTHER" id="PTHR20857">
    <property type="entry name" value="THIAMINE-PHOSPHATE PYROPHOSPHORYLASE"/>
    <property type="match status" value="1"/>
</dbReference>
<evidence type="ECO:0000256" key="1">
    <source>
        <dbReference type="ARBA" id="ARBA00004948"/>
    </source>
</evidence>
<sequence>MAEDDLPQIYLVTPPQMDDALPEALARLLDAHPVACVRLDLATRDEDTLLRACDAFRAVTEERDVALVIADHWKLADRAGLDGVHLSDGSRQVKKARADLGAEAIVGAFCGASRHDGMTAGEMGADYVSFGPVGGPDLGDERAEDELFQWWSEMIEVPVVAEGGLAEAELARLKTSTDFVAFGEELWLAPDPVERLTALRAALR</sequence>
<evidence type="ECO:0000259" key="3">
    <source>
        <dbReference type="Pfam" id="PF02581"/>
    </source>
</evidence>
<dbReference type="Proteomes" id="UP000193870">
    <property type="component" value="Unassembled WGS sequence"/>
</dbReference>
<dbReference type="RefSeq" id="WP_085852094.1">
    <property type="nucleotide sequence ID" value="NZ_FOPF01000001.1"/>
</dbReference>
<dbReference type="GO" id="GO:0009228">
    <property type="term" value="P:thiamine biosynthetic process"/>
    <property type="evidence" value="ECO:0007669"/>
    <property type="project" value="UniProtKB-KW"/>
</dbReference>
<evidence type="ECO:0000313" key="5">
    <source>
        <dbReference type="Proteomes" id="UP000193870"/>
    </source>
</evidence>
<proteinExistence type="predicted"/>
<comment type="pathway">
    <text evidence="1">Cofactor biosynthesis; thiamine diphosphate biosynthesis.</text>
</comment>
<gene>
    <name evidence="4" type="ORF">PAM7066_00016</name>
</gene>
<dbReference type="EMBL" id="FWFV01000001">
    <property type="protein sequence ID" value="SLN10333.1"/>
    <property type="molecule type" value="Genomic_DNA"/>
</dbReference>
<accession>A0A1Y5R886</accession>
<dbReference type="AlphaFoldDB" id="A0A1Y5R886"/>